<evidence type="ECO:0000313" key="14">
    <source>
        <dbReference type="Proteomes" id="UP000192602"/>
    </source>
</evidence>
<dbReference type="Pfam" id="PF08345">
    <property type="entry name" value="YscJ_FliF_C"/>
    <property type="match status" value="1"/>
</dbReference>
<dbReference type="InterPro" id="IPR013556">
    <property type="entry name" value="Flag_M-ring_C"/>
</dbReference>
<keyword evidence="8 9" id="KW-0975">Bacterial flagellum</keyword>
<dbReference type="PANTHER" id="PTHR30046">
    <property type="entry name" value="FLAGELLAR M-RING PROTEIN"/>
    <property type="match status" value="1"/>
</dbReference>
<dbReference type="InterPro" id="IPR006182">
    <property type="entry name" value="FliF_N_dom"/>
</dbReference>
<gene>
    <name evidence="13" type="ORF">SAMN05660197_1096</name>
</gene>
<dbReference type="PANTHER" id="PTHR30046:SF0">
    <property type="entry name" value="FLAGELLAR M-RING PROTEIN"/>
    <property type="match status" value="1"/>
</dbReference>
<evidence type="ECO:0000256" key="7">
    <source>
        <dbReference type="ARBA" id="ARBA00023136"/>
    </source>
</evidence>
<evidence type="ECO:0000256" key="3">
    <source>
        <dbReference type="ARBA" id="ARBA00007971"/>
    </source>
</evidence>
<dbReference type="InterPro" id="IPR043427">
    <property type="entry name" value="YscJ/FliF"/>
</dbReference>
<dbReference type="OrthoDB" id="9807026at2"/>
<comment type="similarity">
    <text evidence="3 9">Belongs to the FliF family.</text>
</comment>
<dbReference type="NCBIfam" id="TIGR00206">
    <property type="entry name" value="fliF"/>
    <property type="match status" value="1"/>
</dbReference>
<dbReference type="EMBL" id="FWWZ01000001">
    <property type="protein sequence ID" value="SMC09290.1"/>
    <property type="molecule type" value="Genomic_DNA"/>
</dbReference>
<evidence type="ECO:0000256" key="4">
    <source>
        <dbReference type="ARBA" id="ARBA00022475"/>
    </source>
</evidence>
<evidence type="ECO:0000256" key="5">
    <source>
        <dbReference type="ARBA" id="ARBA00022692"/>
    </source>
</evidence>
<name>A0A1W1WTA9_9BACT</name>
<reference evidence="14" key="1">
    <citation type="submission" date="2017-04" db="EMBL/GenBank/DDBJ databases">
        <authorList>
            <person name="Varghese N."/>
            <person name="Submissions S."/>
        </authorList>
    </citation>
    <scope>NUCLEOTIDE SEQUENCE [LARGE SCALE GENOMIC DNA]</scope>
    <source>
        <strain evidence="14">DSM 16512</strain>
    </source>
</reference>
<dbReference type="Gene3D" id="3.30.300.30">
    <property type="match status" value="1"/>
</dbReference>
<accession>A0A1W1WTA9</accession>
<evidence type="ECO:0000256" key="1">
    <source>
        <dbReference type="ARBA" id="ARBA00004117"/>
    </source>
</evidence>
<evidence type="ECO:0000256" key="9">
    <source>
        <dbReference type="PIRNR" id="PIRNR004862"/>
    </source>
</evidence>
<dbReference type="Proteomes" id="UP000192602">
    <property type="component" value="Unassembled WGS sequence"/>
</dbReference>
<protein>
    <recommendedName>
        <fullName evidence="9">Flagellar M-ring protein</fullName>
    </recommendedName>
</protein>
<keyword evidence="7 10" id="KW-0472">Membrane</keyword>
<dbReference type="GO" id="GO:0071973">
    <property type="term" value="P:bacterial-type flagellum-dependent cell motility"/>
    <property type="evidence" value="ECO:0007669"/>
    <property type="project" value="InterPro"/>
</dbReference>
<keyword evidence="6 10" id="KW-1133">Transmembrane helix</keyword>
<evidence type="ECO:0000256" key="10">
    <source>
        <dbReference type="SAM" id="Phobius"/>
    </source>
</evidence>
<dbReference type="STRING" id="1069081.SAMN05660197_1096"/>
<feature type="domain" description="Flagellar M-ring N-terminal" evidence="11">
    <location>
        <begin position="47"/>
        <end position="221"/>
    </location>
</feature>
<evidence type="ECO:0000313" key="13">
    <source>
        <dbReference type="EMBL" id="SMC09290.1"/>
    </source>
</evidence>
<keyword evidence="14" id="KW-1185">Reference proteome</keyword>
<evidence type="ECO:0000259" key="11">
    <source>
        <dbReference type="Pfam" id="PF01514"/>
    </source>
</evidence>
<dbReference type="InterPro" id="IPR045851">
    <property type="entry name" value="AMP-bd_C_sf"/>
</dbReference>
<feature type="transmembrane region" description="Helical" evidence="10">
    <location>
        <begin position="439"/>
        <end position="462"/>
    </location>
</feature>
<feature type="transmembrane region" description="Helical" evidence="10">
    <location>
        <begin position="21"/>
        <end position="43"/>
    </location>
</feature>
<evidence type="ECO:0000256" key="2">
    <source>
        <dbReference type="ARBA" id="ARBA00004651"/>
    </source>
</evidence>
<dbReference type="PRINTS" id="PR01009">
    <property type="entry name" value="FLGMRINGFLIF"/>
</dbReference>
<comment type="subcellular location">
    <subcellularLocation>
        <location evidence="1 9">Bacterial flagellum basal body</location>
    </subcellularLocation>
    <subcellularLocation>
        <location evidence="2">Cell membrane</location>
        <topology evidence="2">Multi-pass membrane protein</topology>
    </subcellularLocation>
</comment>
<comment type="function">
    <text evidence="9">The M ring may be actively involved in energy transduction.</text>
</comment>
<keyword evidence="4" id="KW-1003">Cell membrane</keyword>
<dbReference type="InterPro" id="IPR000067">
    <property type="entry name" value="FlgMring_FliF"/>
</dbReference>
<dbReference type="AlphaFoldDB" id="A0A1W1WTA9"/>
<dbReference type="GO" id="GO:0009431">
    <property type="term" value="C:bacterial-type flagellum basal body, MS ring"/>
    <property type="evidence" value="ECO:0007669"/>
    <property type="project" value="InterPro"/>
</dbReference>
<sequence>MALDFTTLQTKAKELFENQNFLKTLFLALSVIAIIILLSALLFRDISKERYGVLYTNLSPDDAGKILSELQQENIPYEVKGDGSIILVPKDKIYDIRLKLAAKGIPSSHDVGFEIFNEPKMGATHFQENINYIRAIEGELARTIKKIDAIKEAKVNIALPQDSIFAREEDEAKASVIVSLWPGKDLSKEQVKAIIFLVSHAVAKLKPQNVTVVDNQGRVLSDLVANEKQDEPSDIVNIKRKIKREIEKSIQSMLARALGAQKVVVRASVDVETSKVNKKDEIYDPDKVAIVSERKIQEKTKGFEKQKVGAPGTPTNVPATINRKNNNLLLDKNKKDVTTNYDVTKSYIVTKKNVFKVKKISVGVLVDGKYIKKIDKNGTVTVEYVPRSKEELAAYERLIKSAIGFDEQRGDKVTVVSVPFETTKPAESVAAPQEKTMQIYLLIGAIVLMVLILFGLVATLLMKRRRAKLQELEAKQVEALQGAGAQAAEAAAALHAKEEDIFNFEKEPLYTRILEVAEENPDILADMISKWIKEESK</sequence>
<dbReference type="Pfam" id="PF01514">
    <property type="entry name" value="YscJ_FliF"/>
    <property type="match status" value="1"/>
</dbReference>
<proteinExistence type="inferred from homology"/>
<keyword evidence="13" id="KW-0282">Flagellum</keyword>
<dbReference type="PIRSF" id="PIRSF004862">
    <property type="entry name" value="FliF"/>
    <property type="match status" value="1"/>
</dbReference>
<evidence type="ECO:0000259" key="12">
    <source>
        <dbReference type="Pfam" id="PF08345"/>
    </source>
</evidence>
<organism evidence="13 14">
    <name type="scientific">Nitratiruptor tergarcus DSM 16512</name>
    <dbReference type="NCBI Taxonomy" id="1069081"/>
    <lineage>
        <taxon>Bacteria</taxon>
        <taxon>Pseudomonadati</taxon>
        <taxon>Campylobacterota</taxon>
        <taxon>Epsilonproteobacteria</taxon>
        <taxon>Nautiliales</taxon>
        <taxon>Nitratiruptoraceae</taxon>
        <taxon>Nitratiruptor</taxon>
    </lineage>
</organism>
<keyword evidence="13" id="KW-0966">Cell projection</keyword>
<evidence type="ECO:0000256" key="8">
    <source>
        <dbReference type="ARBA" id="ARBA00023143"/>
    </source>
</evidence>
<dbReference type="GO" id="GO:0005886">
    <property type="term" value="C:plasma membrane"/>
    <property type="evidence" value="ECO:0007669"/>
    <property type="project" value="UniProtKB-SubCell"/>
</dbReference>
<keyword evidence="5 10" id="KW-0812">Transmembrane</keyword>
<evidence type="ECO:0000256" key="6">
    <source>
        <dbReference type="ARBA" id="ARBA00022989"/>
    </source>
</evidence>
<dbReference type="RefSeq" id="WP_084275526.1">
    <property type="nucleotide sequence ID" value="NZ_AP026671.1"/>
</dbReference>
<feature type="domain" description="Flagellar M-ring C-terminal" evidence="12">
    <location>
        <begin position="254"/>
        <end position="420"/>
    </location>
</feature>
<keyword evidence="13" id="KW-0969">Cilium</keyword>
<dbReference type="GO" id="GO:0003774">
    <property type="term" value="F:cytoskeletal motor activity"/>
    <property type="evidence" value="ECO:0007669"/>
    <property type="project" value="InterPro"/>
</dbReference>